<name>A0A841D5N7_PLAVE</name>
<gene>
    <name evidence="2" type="ORF">FHS22_005253</name>
</gene>
<keyword evidence="3" id="KW-1185">Reference proteome</keyword>
<proteinExistence type="predicted"/>
<accession>A0A841D5N7</accession>
<reference evidence="2 3" key="1">
    <citation type="submission" date="2020-08" db="EMBL/GenBank/DDBJ databases">
        <title>Genomic Encyclopedia of Type Strains, Phase III (KMG-III): the genomes of soil and plant-associated and newly described type strains.</title>
        <authorList>
            <person name="Whitman W."/>
        </authorList>
    </citation>
    <scope>NUCLEOTIDE SEQUENCE [LARGE SCALE GENOMIC DNA]</scope>
    <source>
        <strain evidence="2 3">CECT 3303</strain>
    </source>
</reference>
<protein>
    <submittedName>
        <fullName evidence="2">Uncharacterized protein</fullName>
    </submittedName>
</protein>
<dbReference type="AlphaFoldDB" id="A0A841D5N7"/>
<evidence type="ECO:0000313" key="3">
    <source>
        <dbReference type="Proteomes" id="UP000562352"/>
    </source>
</evidence>
<dbReference type="Proteomes" id="UP000562352">
    <property type="component" value="Unassembled WGS sequence"/>
</dbReference>
<organism evidence="2 3">
    <name type="scientific">Planomonospora venezuelensis</name>
    <dbReference type="NCBI Taxonomy" id="1999"/>
    <lineage>
        <taxon>Bacteria</taxon>
        <taxon>Bacillati</taxon>
        <taxon>Actinomycetota</taxon>
        <taxon>Actinomycetes</taxon>
        <taxon>Streptosporangiales</taxon>
        <taxon>Streptosporangiaceae</taxon>
        <taxon>Planomonospora</taxon>
    </lineage>
</organism>
<feature type="compositionally biased region" description="Low complexity" evidence="1">
    <location>
        <begin position="19"/>
        <end position="29"/>
    </location>
</feature>
<feature type="compositionally biased region" description="Basic and acidic residues" evidence="1">
    <location>
        <begin position="1"/>
        <end position="14"/>
    </location>
</feature>
<comment type="caution">
    <text evidence="2">The sequence shown here is derived from an EMBL/GenBank/DDBJ whole genome shotgun (WGS) entry which is preliminary data.</text>
</comment>
<evidence type="ECO:0000256" key="1">
    <source>
        <dbReference type="SAM" id="MobiDB-lite"/>
    </source>
</evidence>
<feature type="region of interest" description="Disordered" evidence="1">
    <location>
        <begin position="1"/>
        <end position="29"/>
    </location>
</feature>
<evidence type="ECO:0000313" key="2">
    <source>
        <dbReference type="EMBL" id="MBB5965962.1"/>
    </source>
</evidence>
<dbReference type="EMBL" id="JACHJJ010000020">
    <property type="protein sequence ID" value="MBB5965962.1"/>
    <property type="molecule type" value="Genomic_DNA"/>
</dbReference>
<sequence length="29" mass="2967">MTDRAANRPEDRAAGRRGGPAARAAGEDA</sequence>